<dbReference type="GO" id="GO:0070475">
    <property type="term" value="P:rRNA base methylation"/>
    <property type="evidence" value="ECO:0007669"/>
    <property type="project" value="InterPro"/>
</dbReference>
<dbReference type="Proteomes" id="UP000298652">
    <property type="component" value="Chromosome 2"/>
</dbReference>
<gene>
    <name evidence="4" type="ORF">SEVIR_2G256500v2</name>
</gene>
<organism evidence="4 5">
    <name type="scientific">Setaria viridis</name>
    <name type="common">Green bristlegrass</name>
    <name type="synonym">Setaria italica subsp. viridis</name>
    <dbReference type="NCBI Taxonomy" id="4556"/>
    <lineage>
        <taxon>Eukaryota</taxon>
        <taxon>Viridiplantae</taxon>
        <taxon>Streptophyta</taxon>
        <taxon>Embryophyta</taxon>
        <taxon>Tracheophyta</taxon>
        <taxon>Spermatophyta</taxon>
        <taxon>Magnoliopsida</taxon>
        <taxon>Liliopsida</taxon>
        <taxon>Poales</taxon>
        <taxon>Poaceae</taxon>
        <taxon>PACMAD clade</taxon>
        <taxon>Panicoideae</taxon>
        <taxon>Panicodae</taxon>
        <taxon>Paniceae</taxon>
        <taxon>Cenchrinae</taxon>
        <taxon>Setaria</taxon>
    </lineage>
</organism>
<dbReference type="GO" id="GO:0005737">
    <property type="term" value="C:cytoplasm"/>
    <property type="evidence" value="ECO:0007669"/>
    <property type="project" value="TreeGrafter"/>
</dbReference>
<accession>A0A4U6VX98</accession>
<dbReference type="OMA" id="MHMINSH"/>
<feature type="compositionally biased region" description="Gly residues" evidence="1">
    <location>
        <begin position="18"/>
        <end position="28"/>
    </location>
</feature>
<feature type="domain" description="25S rRNA (uridine-N(3))-methyltransferase BMT5-like" evidence="3">
    <location>
        <begin position="100"/>
        <end position="265"/>
    </location>
</feature>
<proteinExistence type="predicted"/>
<name>A0A4U6VX98_SETVI</name>
<feature type="signal peptide" evidence="2">
    <location>
        <begin position="1"/>
        <end position="17"/>
    </location>
</feature>
<evidence type="ECO:0000313" key="4">
    <source>
        <dbReference type="EMBL" id="TKW33694.1"/>
    </source>
</evidence>
<keyword evidence="5" id="KW-1185">Reference proteome</keyword>
<dbReference type="PANTHER" id="PTHR11538">
    <property type="entry name" value="PHENYLALANYL-TRNA SYNTHETASE"/>
    <property type="match status" value="1"/>
</dbReference>
<dbReference type="GO" id="GO:0070042">
    <property type="term" value="F:rRNA (uridine-N3-)-methyltransferase activity"/>
    <property type="evidence" value="ECO:0007669"/>
    <property type="project" value="InterPro"/>
</dbReference>
<feature type="compositionally biased region" description="Basic residues" evidence="1">
    <location>
        <begin position="73"/>
        <end position="82"/>
    </location>
</feature>
<dbReference type="FunFam" id="3.40.50.150:FF:000440">
    <property type="entry name" value="Os09g0479300 protein"/>
    <property type="match status" value="1"/>
</dbReference>
<feature type="compositionally biased region" description="Low complexity" evidence="1">
    <location>
        <begin position="47"/>
        <end position="61"/>
    </location>
</feature>
<evidence type="ECO:0000256" key="1">
    <source>
        <dbReference type="SAM" id="MobiDB-lite"/>
    </source>
</evidence>
<reference evidence="4" key="1">
    <citation type="submission" date="2019-03" db="EMBL/GenBank/DDBJ databases">
        <title>WGS assembly of Setaria viridis.</title>
        <authorList>
            <person name="Huang P."/>
            <person name="Jenkins J."/>
            <person name="Grimwood J."/>
            <person name="Barry K."/>
            <person name="Healey A."/>
            <person name="Mamidi S."/>
            <person name="Sreedasyam A."/>
            <person name="Shu S."/>
            <person name="Feldman M."/>
            <person name="Wu J."/>
            <person name="Yu Y."/>
            <person name="Chen C."/>
            <person name="Johnson J."/>
            <person name="Rokhsar D."/>
            <person name="Baxter I."/>
            <person name="Schmutz J."/>
            <person name="Brutnell T."/>
            <person name="Kellogg E."/>
        </authorList>
    </citation>
    <scope>NUCLEOTIDE SEQUENCE [LARGE SCALE GENOMIC DNA]</scope>
</reference>
<evidence type="ECO:0000259" key="3">
    <source>
        <dbReference type="Pfam" id="PF10354"/>
    </source>
</evidence>
<sequence length="484" mass="53472">MAVAVAAPVVIGLVAEAGVGGGGDGGGPPLEVAGSEVPPPVEVDGKGAPPVEGVTVAVTAGGKDKKEEEEEHKKKRKKKKKEKGQGVKWLGHYSSTQDILLVGDGDFSFSLALATAFGSGANLVATSLDTYETLKSKYSKAESNITNLKRLSATVLHGVDTKKMKLHPDLKKRRFDRIVFNFPHAGFKGKEDDMHMINSHRELVWGFFNNALHLLRPYCEIHISHKAGGAYDRWDIEDLAFGASLVLVEKVAFQQEDYPGYNQKRGDSARSDEAFDLGTCFTFMFRIRDLNWKKLNGDMASSVGIMALATERGPFHLFPPDEAWPRQRLPPPVNAVHMPTTVELDGVAQSQHPDFALNFDGTVRDPYFQQPGNTGPMLGTPGPLVNALHNLGGAICPPMSRIPCPDLLAPQEKPWYQHRPTADAPGRDQCYLARENQWGLQREYEMQGHVMPAESHSALLEHQRRDWEFVQEDRRMVIFSGGMW</sequence>
<feature type="region of interest" description="Disordered" evidence="1">
    <location>
        <begin position="18"/>
        <end position="85"/>
    </location>
</feature>
<evidence type="ECO:0000256" key="2">
    <source>
        <dbReference type="SAM" id="SignalP"/>
    </source>
</evidence>
<dbReference type="Gramene" id="TKW33694">
    <property type="protein sequence ID" value="TKW33694"/>
    <property type="gene ID" value="SEVIR_2G256500v2"/>
</dbReference>
<feature type="chain" id="PRO_5020980071" description="25S rRNA (uridine-N(3))-methyltransferase BMT5-like domain-containing protein" evidence="2">
    <location>
        <begin position="18"/>
        <end position="484"/>
    </location>
</feature>
<keyword evidence="2" id="KW-0732">Signal</keyword>
<protein>
    <recommendedName>
        <fullName evidence="3">25S rRNA (uridine-N(3))-methyltransferase BMT5-like domain-containing protein</fullName>
    </recommendedName>
</protein>
<dbReference type="EMBL" id="CM016553">
    <property type="protein sequence ID" value="TKW33694.1"/>
    <property type="molecule type" value="Genomic_DNA"/>
</dbReference>
<dbReference type="Pfam" id="PF10354">
    <property type="entry name" value="BMT5-like"/>
    <property type="match status" value="1"/>
</dbReference>
<dbReference type="InterPro" id="IPR019446">
    <property type="entry name" value="BMT5-like"/>
</dbReference>
<dbReference type="PANTHER" id="PTHR11538:SF96">
    <property type="entry name" value="25S RRNA (URIDINE-N(3))-METHYLTRANSFERASE BMT5-LIKE DOMAIN-CONTAINING PROTEIN"/>
    <property type="match status" value="1"/>
</dbReference>
<evidence type="ECO:0000313" key="5">
    <source>
        <dbReference type="Proteomes" id="UP000298652"/>
    </source>
</evidence>
<dbReference type="AlphaFoldDB" id="A0A4U6VX98"/>